<evidence type="ECO:0000259" key="1">
    <source>
        <dbReference type="Pfam" id="PF07398"/>
    </source>
</evidence>
<dbReference type="GO" id="GO:0005886">
    <property type="term" value="C:plasma membrane"/>
    <property type="evidence" value="ECO:0007669"/>
    <property type="project" value="TreeGrafter"/>
</dbReference>
<gene>
    <name evidence="3" type="ORF">OHU69_29620</name>
</gene>
<dbReference type="NCBIfam" id="TIGR03083">
    <property type="entry name" value="maleylpyruvate isomerase family mycothiol-dependent enzyme"/>
    <property type="match status" value="1"/>
</dbReference>
<sequence length="243" mass="25562">MSSPTSAADRRTFAAVASAPSLDVHVPTCPDWTLSDLVQHLGERRHFWAATVAAGPADAPPAETGAQVAPRDRETMLARLAESTEQLLGALRASGPDRGCWTWWGASQSPQASGAVARHQLQEIAMHTYDAQLTVGAPQPLPDEVALDGVDEFLSTCCATTSPWPHKPAAVDFHTTEGRSWRLSLSADGARATGLPAPATAADASARGTAGELVLGLYGRSPLDSLKPDGDRGLVDLLQEPEE</sequence>
<name>A0AAU1UBM2_9ACTN</name>
<dbReference type="PANTHER" id="PTHR40758:SF1">
    <property type="entry name" value="CONSERVED PROTEIN"/>
    <property type="match status" value="1"/>
</dbReference>
<dbReference type="InterPro" id="IPR017517">
    <property type="entry name" value="Maleyloyr_isom"/>
</dbReference>
<accession>A0AAU1UBM2</accession>
<dbReference type="Gene3D" id="1.20.120.450">
    <property type="entry name" value="dinb family like domain"/>
    <property type="match status" value="1"/>
</dbReference>
<dbReference type="SUPFAM" id="SSF109854">
    <property type="entry name" value="DinB/YfiT-like putative metalloenzymes"/>
    <property type="match status" value="1"/>
</dbReference>
<dbReference type="AlphaFoldDB" id="A0AAU1UBM2"/>
<feature type="domain" description="MDMPI C-terminal" evidence="1">
    <location>
        <begin position="144"/>
        <end position="236"/>
    </location>
</feature>
<proteinExistence type="predicted"/>
<dbReference type="GO" id="GO:0046872">
    <property type="term" value="F:metal ion binding"/>
    <property type="evidence" value="ECO:0007669"/>
    <property type="project" value="InterPro"/>
</dbReference>
<feature type="domain" description="Mycothiol-dependent maleylpyruvate isomerase metal-binding" evidence="2">
    <location>
        <begin position="9"/>
        <end position="132"/>
    </location>
</feature>
<dbReference type="InterPro" id="IPR010872">
    <property type="entry name" value="MDMPI_C-term_domain"/>
</dbReference>
<dbReference type="Pfam" id="PF11716">
    <property type="entry name" value="MDMPI_N"/>
    <property type="match status" value="1"/>
</dbReference>
<dbReference type="GO" id="GO:0016853">
    <property type="term" value="F:isomerase activity"/>
    <property type="evidence" value="ECO:0007669"/>
    <property type="project" value="UniProtKB-KW"/>
</dbReference>
<keyword evidence="3" id="KW-0413">Isomerase</keyword>
<organism evidence="3">
    <name type="scientific">Streptomyces sp. NBC_00119</name>
    <dbReference type="NCBI Taxonomy" id="2975659"/>
    <lineage>
        <taxon>Bacteria</taxon>
        <taxon>Bacillati</taxon>
        <taxon>Actinomycetota</taxon>
        <taxon>Actinomycetes</taxon>
        <taxon>Kitasatosporales</taxon>
        <taxon>Streptomycetaceae</taxon>
        <taxon>Streptomyces</taxon>
    </lineage>
</organism>
<dbReference type="Pfam" id="PF07398">
    <property type="entry name" value="MDMPI_C"/>
    <property type="match status" value="1"/>
</dbReference>
<dbReference type="InterPro" id="IPR034660">
    <property type="entry name" value="DinB/YfiT-like"/>
</dbReference>
<reference evidence="3" key="1">
    <citation type="submission" date="2022-10" db="EMBL/GenBank/DDBJ databases">
        <title>The complete genomes of actinobacterial strains from the NBC collection.</title>
        <authorList>
            <person name="Joergensen T.S."/>
            <person name="Alvarez Arevalo M."/>
            <person name="Sterndorff E.B."/>
            <person name="Faurdal D."/>
            <person name="Vuksanovic O."/>
            <person name="Mourched A.-S."/>
            <person name="Charusanti P."/>
            <person name="Shaw S."/>
            <person name="Blin K."/>
            <person name="Weber T."/>
        </authorList>
    </citation>
    <scope>NUCLEOTIDE SEQUENCE</scope>
    <source>
        <strain evidence="3">NBC_00119</strain>
    </source>
</reference>
<protein>
    <submittedName>
        <fullName evidence="3">Maleylpyruvate isomerase family mycothiol-dependent enzyme</fullName>
    </submittedName>
</protein>
<evidence type="ECO:0000313" key="3">
    <source>
        <dbReference type="EMBL" id="WTS14836.1"/>
    </source>
</evidence>
<evidence type="ECO:0000259" key="2">
    <source>
        <dbReference type="Pfam" id="PF11716"/>
    </source>
</evidence>
<dbReference type="InterPro" id="IPR024344">
    <property type="entry name" value="MDMPI_metal-binding"/>
</dbReference>
<dbReference type="PANTHER" id="PTHR40758">
    <property type="entry name" value="CONSERVED PROTEIN"/>
    <property type="match status" value="1"/>
</dbReference>
<dbReference type="EMBL" id="CP108195">
    <property type="protein sequence ID" value="WTS14836.1"/>
    <property type="molecule type" value="Genomic_DNA"/>
</dbReference>